<evidence type="ECO:0000256" key="1">
    <source>
        <dbReference type="ARBA" id="ARBA00006672"/>
    </source>
</evidence>
<feature type="domain" description="RING-type" evidence="6">
    <location>
        <begin position="363"/>
        <end position="398"/>
    </location>
</feature>
<accession>A0A8S2SCM7</accession>
<evidence type="ECO:0000256" key="3">
    <source>
        <dbReference type="ARBA" id="ARBA00022833"/>
    </source>
</evidence>
<dbReference type="InterPro" id="IPR050784">
    <property type="entry name" value="IAP"/>
</dbReference>
<dbReference type="GO" id="GO:0008270">
    <property type="term" value="F:zinc ion binding"/>
    <property type="evidence" value="ECO:0007669"/>
    <property type="project" value="UniProtKB-KW"/>
</dbReference>
<name>A0A8S2SCM7_9BILA</name>
<comment type="caution">
    <text evidence="8">The sequence shown here is derived from an EMBL/GenBank/DDBJ whole genome shotgun (WGS) entry which is preliminary data.</text>
</comment>
<dbReference type="SMART" id="SM00238">
    <property type="entry name" value="BIR"/>
    <property type="match status" value="2"/>
</dbReference>
<dbReference type="InterPro" id="IPR013083">
    <property type="entry name" value="Znf_RING/FYVE/PHD"/>
</dbReference>
<proteinExistence type="inferred from homology"/>
<sequence>FSRKTSSCAYARELCGNDLYQKIQASKRAAQERHRANEQQKEELVTISTSENSPTHSSNIKLQILDENTLLRLVAARLDLPVTQRLLTRYRLSIIKRCYEDQLRLKRADFTSDCDLCLACIILQKQIEHIDSKKENIIIPSKKLQEKKLLEERANFQESRDTRNEREKSFLHWPTEKPSIRDMVESGWKRFNSECSVECIYCRQQCHDLSGYDDPFERHQRLSPDCLYVRSKLMGNVRNGSSSIYNIDKLPKQQVSYNGVVKVCAATDYCNFPKRQASFCNYPNGQLNDVDELAANGFYYTGKEVKCFYCNATLNNGNCDNPAIEHLRLNPSCQYAQQYCDEDPTPLLNSCASVISADAQSLCIWCRQNEQTLFCYPCKHLCLCSSCGTLAGTCPICKVEIEYLVKIFPC</sequence>
<dbReference type="CDD" id="cd00022">
    <property type="entry name" value="BIR"/>
    <property type="match status" value="1"/>
</dbReference>
<reference evidence="8" key="1">
    <citation type="submission" date="2021-02" db="EMBL/GenBank/DDBJ databases">
        <authorList>
            <person name="Nowell W R."/>
        </authorList>
    </citation>
    <scope>NUCLEOTIDE SEQUENCE</scope>
</reference>
<evidence type="ECO:0000259" key="6">
    <source>
        <dbReference type="PROSITE" id="PS50089"/>
    </source>
</evidence>
<evidence type="ECO:0000256" key="4">
    <source>
        <dbReference type="PROSITE-ProRule" id="PRU00175"/>
    </source>
</evidence>
<dbReference type="Gene3D" id="1.10.1170.10">
    <property type="entry name" value="Inhibitor Of Apoptosis Protein (2mihbC-IAP-1), Chain A"/>
    <property type="match status" value="2"/>
</dbReference>
<gene>
    <name evidence="7" type="ORF">OVA965_LOCUS33625</name>
    <name evidence="8" type="ORF">TMI583_LOCUS34519</name>
</gene>
<dbReference type="PANTHER" id="PTHR10044:SF139">
    <property type="entry name" value="DEATH-ASSOCIATED INHIBITOR OF APOPTOSIS 2"/>
    <property type="match status" value="1"/>
</dbReference>
<dbReference type="PROSITE" id="PS50143">
    <property type="entry name" value="BIR_REPEAT_2"/>
    <property type="match status" value="2"/>
</dbReference>
<evidence type="ECO:0000313" key="8">
    <source>
        <dbReference type="EMBL" id="CAF4220303.1"/>
    </source>
</evidence>
<keyword evidence="2 4" id="KW-0479">Metal-binding</keyword>
<dbReference type="InterPro" id="IPR001841">
    <property type="entry name" value="Znf_RING"/>
</dbReference>
<evidence type="ECO:0000313" key="9">
    <source>
        <dbReference type="Proteomes" id="UP000682733"/>
    </source>
</evidence>
<feature type="non-terminal residue" evidence="8">
    <location>
        <position position="410"/>
    </location>
</feature>
<dbReference type="Pfam" id="PF13920">
    <property type="entry name" value="zf-C3HC4_3"/>
    <property type="match status" value="1"/>
</dbReference>
<dbReference type="PANTHER" id="PTHR10044">
    <property type="entry name" value="INHIBITOR OF APOPTOSIS"/>
    <property type="match status" value="1"/>
</dbReference>
<evidence type="ECO:0000313" key="7">
    <source>
        <dbReference type="EMBL" id="CAF1418784.1"/>
    </source>
</evidence>
<comment type="similarity">
    <text evidence="1">Belongs to the IAP family.</text>
</comment>
<feature type="region of interest" description="Disordered" evidence="5">
    <location>
        <begin position="30"/>
        <end position="52"/>
    </location>
</feature>
<dbReference type="EMBL" id="CAJOBA010049111">
    <property type="protein sequence ID" value="CAF4220303.1"/>
    <property type="molecule type" value="Genomic_DNA"/>
</dbReference>
<dbReference type="AlphaFoldDB" id="A0A8S2SCM7"/>
<dbReference type="Proteomes" id="UP000677228">
    <property type="component" value="Unassembled WGS sequence"/>
</dbReference>
<organism evidence="8 9">
    <name type="scientific">Didymodactylos carnosus</name>
    <dbReference type="NCBI Taxonomy" id="1234261"/>
    <lineage>
        <taxon>Eukaryota</taxon>
        <taxon>Metazoa</taxon>
        <taxon>Spiralia</taxon>
        <taxon>Gnathifera</taxon>
        <taxon>Rotifera</taxon>
        <taxon>Eurotatoria</taxon>
        <taxon>Bdelloidea</taxon>
        <taxon>Philodinida</taxon>
        <taxon>Philodinidae</taxon>
        <taxon>Didymodactylos</taxon>
    </lineage>
</organism>
<dbReference type="Gene3D" id="3.30.40.10">
    <property type="entry name" value="Zinc/RING finger domain, C3HC4 (zinc finger)"/>
    <property type="match status" value="1"/>
</dbReference>
<feature type="compositionally biased region" description="Basic and acidic residues" evidence="5">
    <location>
        <begin position="30"/>
        <end position="44"/>
    </location>
</feature>
<keyword evidence="3" id="KW-0862">Zinc</keyword>
<dbReference type="SUPFAM" id="SSF57924">
    <property type="entry name" value="Inhibitor of apoptosis (IAP) repeat"/>
    <property type="match status" value="2"/>
</dbReference>
<dbReference type="PROSITE" id="PS50089">
    <property type="entry name" value="ZF_RING_2"/>
    <property type="match status" value="1"/>
</dbReference>
<evidence type="ECO:0000256" key="2">
    <source>
        <dbReference type="ARBA" id="ARBA00022771"/>
    </source>
</evidence>
<dbReference type="GO" id="GO:0005634">
    <property type="term" value="C:nucleus"/>
    <property type="evidence" value="ECO:0007669"/>
    <property type="project" value="TreeGrafter"/>
</dbReference>
<dbReference type="InterPro" id="IPR001370">
    <property type="entry name" value="BIR_rpt"/>
</dbReference>
<dbReference type="GO" id="GO:0005737">
    <property type="term" value="C:cytoplasm"/>
    <property type="evidence" value="ECO:0007669"/>
    <property type="project" value="TreeGrafter"/>
</dbReference>
<keyword evidence="2 4" id="KW-0863">Zinc-finger</keyword>
<dbReference type="Pfam" id="PF00653">
    <property type="entry name" value="BIR"/>
    <property type="match status" value="2"/>
</dbReference>
<evidence type="ECO:0000256" key="5">
    <source>
        <dbReference type="SAM" id="MobiDB-lite"/>
    </source>
</evidence>
<protein>
    <recommendedName>
        <fullName evidence="6">RING-type domain-containing protein</fullName>
    </recommendedName>
</protein>
<dbReference type="EMBL" id="CAJNOK010027354">
    <property type="protein sequence ID" value="CAF1418784.1"/>
    <property type="molecule type" value="Genomic_DNA"/>
</dbReference>
<dbReference type="Proteomes" id="UP000682733">
    <property type="component" value="Unassembled WGS sequence"/>
</dbReference>